<proteinExistence type="predicted"/>
<dbReference type="EMBL" id="JACCJC010000022">
    <property type="protein sequence ID" value="KAF6235770.1"/>
    <property type="molecule type" value="Genomic_DNA"/>
</dbReference>
<protein>
    <submittedName>
        <fullName evidence="1">Uncharacterized protein</fullName>
    </submittedName>
</protein>
<accession>A0A8H6FVV7</accession>
<reference evidence="1 2" key="1">
    <citation type="journal article" date="2020" name="Genomics">
        <title>Complete, high-quality genomes from long-read metagenomic sequencing of two wolf lichen thalli reveals enigmatic genome architecture.</title>
        <authorList>
            <person name="McKenzie S.K."/>
            <person name="Walston R.F."/>
            <person name="Allen J.L."/>
        </authorList>
    </citation>
    <scope>NUCLEOTIDE SEQUENCE [LARGE SCALE GENOMIC DNA]</scope>
    <source>
        <strain evidence="1">WasteWater2</strain>
    </source>
</reference>
<dbReference type="Proteomes" id="UP000578531">
    <property type="component" value="Unassembled WGS sequence"/>
</dbReference>
<evidence type="ECO:0000313" key="2">
    <source>
        <dbReference type="Proteomes" id="UP000578531"/>
    </source>
</evidence>
<organism evidence="1 2">
    <name type="scientific">Letharia columbiana</name>
    <dbReference type="NCBI Taxonomy" id="112416"/>
    <lineage>
        <taxon>Eukaryota</taxon>
        <taxon>Fungi</taxon>
        <taxon>Dikarya</taxon>
        <taxon>Ascomycota</taxon>
        <taxon>Pezizomycotina</taxon>
        <taxon>Lecanoromycetes</taxon>
        <taxon>OSLEUM clade</taxon>
        <taxon>Lecanoromycetidae</taxon>
        <taxon>Lecanorales</taxon>
        <taxon>Lecanorineae</taxon>
        <taxon>Parmeliaceae</taxon>
        <taxon>Letharia</taxon>
    </lineage>
</organism>
<sequence length="248" mass="27974">MANFMSLPHELQDKVYKYLLTEEVQPTAHKYPHNIPICSSKMMRKEAYKVYLSSNNIIFDNSGTACLWLEHISPYLSTQEEEQPLHLTFDLRHDCNRPAGEKNTQEGDQKRLFHLLGQRTKLDLTLRSGGHFVGDLYRFRAMDLMHGFASATSSPAPAVDGRCAAHRHLQQSSHHPSERKAVANVMSIADRRAIAYEGLLDNFTSACPAVCQHFAGGRTWDSRSTIHLDVRGLKGDPTNCFICFTKGV</sequence>
<dbReference type="AlphaFoldDB" id="A0A8H6FVV7"/>
<dbReference type="RefSeq" id="XP_037165137.1">
    <property type="nucleotide sequence ID" value="XM_037307877.1"/>
</dbReference>
<dbReference type="GeneID" id="59287626"/>
<name>A0A8H6FVV7_9LECA</name>
<comment type="caution">
    <text evidence="1">The sequence shown here is derived from an EMBL/GenBank/DDBJ whole genome shotgun (WGS) entry which is preliminary data.</text>
</comment>
<keyword evidence="2" id="KW-1185">Reference proteome</keyword>
<gene>
    <name evidence="1" type="ORF">HO173_005965</name>
</gene>
<evidence type="ECO:0000313" key="1">
    <source>
        <dbReference type="EMBL" id="KAF6235770.1"/>
    </source>
</evidence>